<reference evidence="1" key="2">
    <citation type="journal article" date="2022" name="Microbiol. Resour. Announc.">
        <title>Metagenome Sequencing to Explore Phylogenomics of Terrestrial Cyanobacteria.</title>
        <authorList>
            <person name="Ward R.D."/>
            <person name="Stajich J.E."/>
            <person name="Johansen J.R."/>
            <person name="Huntemann M."/>
            <person name="Clum A."/>
            <person name="Foster B."/>
            <person name="Foster B."/>
            <person name="Roux S."/>
            <person name="Palaniappan K."/>
            <person name="Varghese N."/>
            <person name="Mukherjee S."/>
            <person name="Reddy T.B.K."/>
            <person name="Daum C."/>
            <person name="Copeland A."/>
            <person name="Chen I.A."/>
            <person name="Ivanova N.N."/>
            <person name="Kyrpides N.C."/>
            <person name="Shapiro N."/>
            <person name="Eloe-Fadrosh E.A."/>
            <person name="Pietrasiak N."/>
        </authorList>
    </citation>
    <scope>NUCLEOTIDE SEQUENCE</scope>
    <source>
        <strain evidence="1">CPER-KK1</strain>
    </source>
</reference>
<name>A0A951PSL8_9CYAN</name>
<dbReference type="Proteomes" id="UP000753908">
    <property type="component" value="Unassembled WGS sequence"/>
</dbReference>
<dbReference type="AlphaFoldDB" id="A0A951PSL8"/>
<proteinExistence type="predicted"/>
<accession>A0A951PSL8</accession>
<gene>
    <name evidence="1" type="ORF">KME25_34150</name>
</gene>
<comment type="caution">
    <text evidence="1">The sequence shown here is derived from an EMBL/GenBank/DDBJ whole genome shotgun (WGS) entry which is preliminary data.</text>
</comment>
<sequence>MKLYYRGVSYEYDPSKLESRKRGQPFKQVRGSGSPYNLIYRGVTYHIEPNAKPSEVPVQPVAYRLIYRGIAYFVNKLHREKLG</sequence>
<dbReference type="InterPro" id="IPR025458">
    <property type="entry name" value="DUF4278"/>
</dbReference>
<dbReference type="Pfam" id="PF14105">
    <property type="entry name" value="DUF4278"/>
    <property type="match status" value="1"/>
</dbReference>
<organism evidence="1 2">
    <name type="scientific">Symplocastrum torsivum CPER-KK1</name>
    <dbReference type="NCBI Taxonomy" id="450513"/>
    <lineage>
        <taxon>Bacteria</taxon>
        <taxon>Bacillati</taxon>
        <taxon>Cyanobacteriota</taxon>
        <taxon>Cyanophyceae</taxon>
        <taxon>Oscillatoriophycideae</taxon>
        <taxon>Oscillatoriales</taxon>
        <taxon>Microcoleaceae</taxon>
        <taxon>Symplocastrum</taxon>
    </lineage>
</organism>
<evidence type="ECO:0000313" key="1">
    <source>
        <dbReference type="EMBL" id="MBW4549410.1"/>
    </source>
</evidence>
<reference evidence="1" key="1">
    <citation type="submission" date="2021-05" db="EMBL/GenBank/DDBJ databases">
        <authorList>
            <person name="Pietrasiak N."/>
            <person name="Ward R."/>
            <person name="Stajich J.E."/>
            <person name="Kurbessoian T."/>
        </authorList>
    </citation>
    <scope>NUCLEOTIDE SEQUENCE</scope>
    <source>
        <strain evidence="1">CPER-KK1</strain>
    </source>
</reference>
<protein>
    <submittedName>
        <fullName evidence="1">DUF4278 domain-containing protein</fullName>
    </submittedName>
</protein>
<dbReference type="EMBL" id="JAHHIF010000097">
    <property type="protein sequence ID" value="MBW4549410.1"/>
    <property type="molecule type" value="Genomic_DNA"/>
</dbReference>
<evidence type="ECO:0000313" key="2">
    <source>
        <dbReference type="Proteomes" id="UP000753908"/>
    </source>
</evidence>